<feature type="domain" description="F-box" evidence="1">
    <location>
        <begin position="65"/>
        <end position="98"/>
    </location>
</feature>
<proteinExistence type="predicted"/>
<reference evidence="3" key="2">
    <citation type="submission" date="2020-10" db="EMBL/GenBank/DDBJ databases">
        <authorList>
            <person name="Cooper E.A."/>
            <person name="Brenton Z.W."/>
            <person name="Flinn B.S."/>
            <person name="Jenkins J."/>
            <person name="Shu S."/>
            <person name="Flowers D."/>
            <person name="Luo F."/>
            <person name="Wang Y."/>
            <person name="Xia P."/>
            <person name="Barry K."/>
            <person name="Daum C."/>
            <person name="Lipzen A."/>
            <person name="Yoshinaga Y."/>
            <person name="Schmutz J."/>
            <person name="Saski C."/>
            <person name="Vermerris W."/>
            <person name="Kresovich S."/>
        </authorList>
    </citation>
    <scope>NUCLEOTIDE SEQUENCE</scope>
</reference>
<dbReference type="InterPro" id="IPR001810">
    <property type="entry name" value="F-box_dom"/>
</dbReference>
<dbReference type="EMBL" id="CM027686">
    <property type="protein sequence ID" value="KAG0522217.1"/>
    <property type="molecule type" value="Genomic_DNA"/>
</dbReference>
<dbReference type="OMA" id="HAHEENV"/>
<dbReference type="PANTHER" id="PTHR34145">
    <property type="entry name" value="OS02G0105600 PROTEIN"/>
    <property type="match status" value="1"/>
</dbReference>
<dbReference type="OrthoDB" id="673865at2759"/>
<evidence type="ECO:0000259" key="2">
    <source>
        <dbReference type="Pfam" id="PF23622"/>
    </source>
</evidence>
<evidence type="ECO:0000313" key="4">
    <source>
        <dbReference type="Proteomes" id="UP000807115"/>
    </source>
</evidence>
<name>A0A921QK20_SORBI</name>
<dbReference type="Proteomes" id="UP000807115">
    <property type="component" value="Chromosome 7"/>
</dbReference>
<feature type="domain" description="At1g61320/AtMIF1 LRR" evidence="2">
    <location>
        <begin position="128"/>
        <end position="512"/>
    </location>
</feature>
<gene>
    <name evidence="3" type="ORF">BDA96_07G017700</name>
</gene>
<dbReference type="SUPFAM" id="SSF52058">
    <property type="entry name" value="L domain-like"/>
    <property type="match status" value="1"/>
</dbReference>
<dbReference type="Pfam" id="PF23622">
    <property type="entry name" value="LRR_At1g61320_AtMIF1"/>
    <property type="match status" value="1"/>
</dbReference>
<reference evidence="3" key="1">
    <citation type="journal article" date="2019" name="BMC Genomics">
        <title>A new reference genome for Sorghum bicolor reveals high levels of sequence similarity between sweet and grain genotypes: implications for the genetics of sugar metabolism.</title>
        <authorList>
            <person name="Cooper E.A."/>
            <person name="Brenton Z.W."/>
            <person name="Flinn B.S."/>
            <person name="Jenkins J."/>
            <person name="Shu S."/>
            <person name="Flowers D."/>
            <person name="Luo F."/>
            <person name="Wang Y."/>
            <person name="Xia P."/>
            <person name="Barry K."/>
            <person name="Daum C."/>
            <person name="Lipzen A."/>
            <person name="Yoshinaga Y."/>
            <person name="Schmutz J."/>
            <person name="Saski C."/>
            <person name="Vermerris W."/>
            <person name="Kresovich S."/>
        </authorList>
    </citation>
    <scope>NUCLEOTIDE SEQUENCE</scope>
</reference>
<accession>A0A921QK20</accession>
<dbReference type="PANTHER" id="PTHR34145:SF6">
    <property type="entry name" value="F-BOX DOMAIN-CONTAINING PROTEIN"/>
    <property type="match status" value="1"/>
</dbReference>
<evidence type="ECO:0008006" key="5">
    <source>
        <dbReference type="Google" id="ProtNLM"/>
    </source>
</evidence>
<dbReference type="AlphaFoldDB" id="A0A921QK20"/>
<evidence type="ECO:0000259" key="1">
    <source>
        <dbReference type="Pfam" id="PF00646"/>
    </source>
</evidence>
<dbReference type="Pfam" id="PF00646">
    <property type="entry name" value="F-box"/>
    <property type="match status" value="1"/>
</dbReference>
<dbReference type="Gramene" id="EES13255">
    <property type="protein sequence ID" value="EES13255"/>
    <property type="gene ID" value="SORBI_3007G016900"/>
</dbReference>
<dbReference type="InterPro" id="IPR036047">
    <property type="entry name" value="F-box-like_dom_sf"/>
</dbReference>
<dbReference type="InterPro" id="IPR053772">
    <property type="entry name" value="At1g61320/At1g61330-like"/>
</dbReference>
<evidence type="ECO:0000313" key="3">
    <source>
        <dbReference type="EMBL" id="KAG0522217.1"/>
    </source>
</evidence>
<dbReference type="KEGG" id="sbi:8066093"/>
<dbReference type="SUPFAM" id="SSF81383">
    <property type="entry name" value="F-box domain"/>
    <property type="match status" value="1"/>
</dbReference>
<dbReference type="InterPro" id="IPR032675">
    <property type="entry name" value="LRR_dom_sf"/>
</dbReference>
<protein>
    <recommendedName>
        <fullName evidence="5">FBD domain-containing protein</fullName>
    </recommendedName>
</protein>
<organism evidence="3 4">
    <name type="scientific">Sorghum bicolor</name>
    <name type="common">Sorghum</name>
    <name type="synonym">Sorghum vulgare</name>
    <dbReference type="NCBI Taxonomy" id="4558"/>
    <lineage>
        <taxon>Eukaryota</taxon>
        <taxon>Viridiplantae</taxon>
        <taxon>Streptophyta</taxon>
        <taxon>Embryophyta</taxon>
        <taxon>Tracheophyta</taxon>
        <taxon>Spermatophyta</taxon>
        <taxon>Magnoliopsida</taxon>
        <taxon>Liliopsida</taxon>
        <taxon>Poales</taxon>
        <taxon>Poaceae</taxon>
        <taxon>PACMAD clade</taxon>
        <taxon>Panicoideae</taxon>
        <taxon>Andropogonodae</taxon>
        <taxon>Andropogoneae</taxon>
        <taxon>Sorghinae</taxon>
        <taxon>Sorghum</taxon>
    </lineage>
</organism>
<dbReference type="InterPro" id="IPR055357">
    <property type="entry name" value="LRR_At1g61320_AtMIF1"/>
</dbReference>
<comment type="caution">
    <text evidence="3">The sequence shown here is derived from an EMBL/GenBank/DDBJ whole genome shotgun (WGS) entry which is preliminary data.</text>
</comment>
<sequence>MGLLALQRLMSLQRDRQRRQRQTRTPILNGWIAASSLGKRKGSSCQKDAHGDSKVAKRMRCSIPALPEDIWRHIHSLLPLRDAARAACLSHSFLRSWRCHPNLTLNMHVLGSNANVPRENSSCIIDNILRKHSGSHINILKLQLYGIYDSYQYLDSWLQVAVTPGIEELTIEPCHSRVKMKQNVPCKVLSYGVRNSIRCLQLSFCAFHPTADLGLLRNLTSLCLESVHILDDEFECFLSNSPALERLDVNNCSEIMCMRIPCVLLQLHCLKVSSCLNLRVLESKARNLSSFILNSGCNVKVSLGETLQMKSLGMRRSNLICYARAEFPSNLPKLESLCISSDSEMVDTPMLPSKFLFLKHLRIYLGWAFSSGYDFFSLVSFLDASPCLENLLLNLQVSQHASVFDGSSQLRQMPEQHHGCLKSVKFIGFNSEKSLVELTCYILKNAKSLGCLTLDTTYGDPKCDNKIMTGGMCAPMNKGFLMEARRGVAAVRTYIEDKVPSTVKLTVVEHCTRCHADNLSE</sequence>
<dbReference type="Gene3D" id="3.80.10.10">
    <property type="entry name" value="Ribonuclease Inhibitor"/>
    <property type="match status" value="1"/>
</dbReference>